<gene>
    <name evidence="2" type="ORF">CNECB9_3150002</name>
</gene>
<dbReference type="InterPro" id="IPR036928">
    <property type="entry name" value="AS_sf"/>
</dbReference>
<feature type="domain" description="Amidase" evidence="1">
    <location>
        <begin position="21"/>
        <end position="199"/>
    </location>
</feature>
<dbReference type="GO" id="GO:0016787">
    <property type="term" value="F:hydrolase activity"/>
    <property type="evidence" value="ECO:0007669"/>
    <property type="project" value="UniProtKB-KW"/>
</dbReference>
<dbReference type="Gene3D" id="3.90.1300.10">
    <property type="entry name" value="Amidase signature (AS) domain"/>
    <property type="match status" value="1"/>
</dbReference>
<dbReference type="RefSeq" id="WP_340525930.1">
    <property type="nucleotide sequence ID" value="NZ_FMSH01000241.1"/>
</dbReference>
<dbReference type="PANTHER" id="PTHR46310:SF7">
    <property type="entry name" value="AMIDASE 1"/>
    <property type="match status" value="1"/>
</dbReference>
<evidence type="ECO:0000313" key="2">
    <source>
        <dbReference type="EMBL" id="SCU76454.1"/>
    </source>
</evidence>
<dbReference type="PANTHER" id="PTHR46310">
    <property type="entry name" value="AMIDASE 1"/>
    <property type="match status" value="1"/>
</dbReference>
<dbReference type="EC" id="3.5.1.-" evidence="2"/>
<dbReference type="PROSITE" id="PS00571">
    <property type="entry name" value="AMIDASES"/>
    <property type="match status" value="1"/>
</dbReference>
<dbReference type="AlphaFoldDB" id="A0A1K0JES0"/>
<keyword evidence="2" id="KW-0378">Hydrolase</keyword>
<sequence>MTLATHPARAFMPYPQIAVPHAASGPLQGLSFAVKDLFDVAGYPTGGGNPHVLARSGIKTATAPAVQRLLDAGAAFVGKTHTDELAFSMNGQNAHYGRPVNGAAPERITGGSSSGSASAVSNGLCDFALGSDTGGSVRAPASHCGLFGIRPTHGRISLERCLPLSESLDTCGFLARDIGTFARVAEVLFGADPAPLPAAPRLLFATDLFSQPTPEARDALAPAVARIEAALGLAAPVAVADRLLSELWWAFRYVQGWEAWRSDGELIEQHGLELGADVAARFAFSKAVTRSQFDEASAVRRDFTAHLGRLLGPDGVLVLPTMPDIAPLRAEPIESLETYRNLAAQTLCLTPLSGFPQLNLPLAGRDGAPLGISLLGQAGSDRSLVALAERIMGHQA</sequence>
<dbReference type="SUPFAM" id="SSF75304">
    <property type="entry name" value="Amidase signature (AS) enzymes"/>
    <property type="match status" value="1"/>
</dbReference>
<reference evidence="2" key="1">
    <citation type="submission" date="2016-09" db="EMBL/GenBank/DDBJ databases">
        <authorList>
            <person name="Capua I."/>
            <person name="De Benedictis P."/>
            <person name="Joannis T."/>
            <person name="Lombin L.H."/>
            <person name="Cattoli G."/>
        </authorList>
    </citation>
    <scope>NUCLEOTIDE SEQUENCE</scope>
    <source>
        <strain evidence="2">B9</strain>
    </source>
</reference>
<proteinExistence type="predicted"/>
<evidence type="ECO:0000259" key="1">
    <source>
        <dbReference type="Pfam" id="PF01425"/>
    </source>
</evidence>
<organism evidence="2">
    <name type="scientific">Cupriavidus necator</name>
    <name type="common">Alcaligenes eutrophus</name>
    <name type="synonym">Ralstonia eutropha</name>
    <dbReference type="NCBI Taxonomy" id="106590"/>
    <lineage>
        <taxon>Bacteria</taxon>
        <taxon>Pseudomonadati</taxon>
        <taxon>Pseudomonadota</taxon>
        <taxon>Betaproteobacteria</taxon>
        <taxon>Burkholderiales</taxon>
        <taxon>Burkholderiaceae</taxon>
        <taxon>Cupriavidus</taxon>
    </lineage>
</organism>
<protein>
    <submittedName>
        <fullName evidence="2">Amidase</fullName>
        <ecNumber evidence="2">3.5.1.-</ecNumber>
    </submittedName>
</protein>
<dbReference type="InterPro" id="IPR020556">
    <property type="entry name" value="Amidase_CS"/>
</dbReference>
<accession>A0A1K0JES0</accession>
<name>A0A1K0JES0_CUPNE</name>
<dbReference type="Pfam" id="PF01425">
    <property type="entry name" value="Amidase"/>
    <property type="match status" value="1"/>
</dbReference>
<dbReference type="InterPro" id="IPR023631">
    <property type="entry name" value="Amidase_dom"/>
</dbReference>
<dbReference type="EMBL" id="FMSH01000241">
    <property type="protein sequence ID" value="SCU76454.1"/>
    <property type="molecule type" value="Genomic_DNA"/>
</dbReference>
<dbReference type="NCBIfam" id="NF006169">
    <property type="entry name" value="PRK08310.1"/>
    <property type="match status" value="1"/>
</dbReference>